<gene>
    <name evidence="10" type="ORF">A7U60_g2016</name>
</gene>
<proteinExistence type="inferred from homology"/>
<dbReference type="FunFam" id="3.40.350.10:FF:000003">
    <property type="entry name" value="Xaa-pro aminopeptidase P"/>
    <property type="match status" value="1"/>
</dbReference>
<dbReference type="PANTHER" id="PTHR43763">
    <property type="entry name" value="XAA-PRO AMINOPEPTIDASE 1"/>
    <property type="match status" value="1"/>
</dbReference>
<keyword evidence="4" id="KW-0378">Hydrolase</keyword>
<dbReference type="Gene3D" id="3.90.230.10">
    <property type="entry name" value="Creatinase/methionine aminopeptidase superfamily"/>
    <property type="match status" value="1"/>
</dbReference>
<feature type="compositionally biased region" description="Polar residues" evidence="6">
    <location>
        <begin position="147"/>
        <end position="180"/>
    </location>
</feature>
<keyword evidence="11" id="KW-1185">Reference proteome</keyword>
<dbReference type="InterPro" id="IPR029149">
    <property type="entry name" value="Creatin/AminoP/Spt16_N"/>
</dbReference>
<comment type="cofactor">
    <cofactor evidence="1">
        <name>Mn(2+)</name>
        <dbReference type="ChEBI" id="CHEBI:29035"/>
    </cofactor>
</comment>
<dbReference type="CDD" id="cd01085">
    <property type="entry name" value="APP"/>
    <property type="match status" value="1"/>
</dbReference>
<feature type="domain" description="Peptidase M24 C-terminal" evidence="9">
    <location>
        <begin position="907"/>
        <end position="966"/>
    </location>
</feature>
<dbReference type="Gene3D" id="3.40.350.10">
    <property type="entry name" value="Creatinase/prolidase N-terminal domain"/>
    <property type="match status" value="2"/>
</dbReference>
<accession>A0A9Q5I405</accession>
<evidence type="ECO:0000313" key="11">
    <source>
        <dbReference type="Proteomes" id="UP000757232"/>
    </source>
</evidence>
<feature type="compositionally biased region" description="Polar residues" evidence="6">
    <location>
        <begin position="325"/>
        <end position="337"/>
    </location>
</feature>
<dbReference type="Pfam" id="PF00557">
    <property type="entry name" value="Peptidase_M24"/>
    <property type="match status" value="1"/>
</dbReference>
<evidence type="ECO:0000256" key="4">
    <source>
        <dbReference type="ARBA" id="ARBA00022801"/>
    </source>
</evidence>
<feature type="domain" description="Creatinase N-terminal" evidence="8">
    <location>
        <begin position="360"/>
        <end position="485"/>
    </location>
</feature>
<evidence type="ECO:0000259" key="8">
    <source>
        <dbReference type="Pfam" id="PF01321"/>
    </source>
</evidence>
<feature type="domain" description="Peptidase M24" evidence="7">
    <location>
        <begin position="682"/>
        <end position="894"/>
    </location>
</feature>
<dbReference type="FunFam" id="3.90.230.10:FF:000007">
    <property type="entry name" value="Xaa-Pro aminopeptidase P"/>
    <property type="match status" value="1"/>
</dbReference>
<name>A0A9Q5I405_SANBA</name>
<dbReference type="InterPro" id="IPR050422">
    <property type="entry name" value="X-Pro_aminopeptidase_P"/>
</dbReference>
<feature type="compositionally biased region" description="Polar residues" evidence="6">
    <location>
        <begin position="1"/>
        <end position="15"/>
    </location>
</feature>
<evidence type="ECO:0000313" key="10">
    <source>
        <dbReference type="EMBL" id="OCB90772.1"/>
    </source>
</evidence>
<keyword evidence="5" id="KW-0464">Manganese</keyword>
<dbReference type="InterPro" id="IPR000587">
    <property type="entry name" value="Creatinase_N"/>
</dbReference>
<dbReference type="OrthoDB" id="9995434at2759"/>
<comment type="caution">
    <text evidence="10">The sequence shown here is derived from an EMBL/GenBank/DDBJ whole genome shotgun (WGS) entry which is preliminary data.</text>
</comment>
<dbReference type="GO" id="GO:0046872">
    <property type="term" value="F:metal ion binding"/>
    <property type="evidence" value="ECO:0007669"/>
    <property type="project" value="UniProtKB-KW"/>
</dbReference>
<dbReference type="SUPFAM" id="SSF53092">
    <property type="entry name" value="Creatinase/prolidase N-terminal domain"/>
    <property type="match status" value="1"/>
</dbReference>
<evidence type="ECO:0000256" key="1">
    <source>
        <dbReference type="ARBA" id="ARBA00001936"/>
    </source>
</evidence>
<reference evidence="10" key="1">
    <citation type="submission" date="2016-06" db="EMBL/GenBank/DDBJ databases">
        <title>Draft Genome sequence of the fungus Inonotus baumii.</title>
        <authorList>
            <person name="Zhu H."/>
            <person name="Lin W."/>
        </authorList>
    </citation>
    <scope>NUCLEOTIDE SEQUENCE</scope>
    <source>
        <strain evidence="10">821</strain>
    </source>
</reference>
<dbReference type="GO" id="GO:0070006">
    <property type="term" value="F:metalloaminopeptidase activity"/>
    <property type="evidence" value="ECO:0007669"/>
    <property type="project" value="InterPro"/>
</dbReference>
<evidence type="ECO:0000256" key="5">
    <source>
        <dbReference type="ARBA" id="ARBA00023211"/>
    </source>
</evidence>
<feature type="compositionally biased region" description="Pro residues" evidence="6">
    <location>
        <begin position="65"/>
        <end position="86"/>
    </location>
</feature>
<dbReference type="Pfam" id="PF01321">
    <property type="entry name" value="Creatinase_N"/>
    <property type="match status" value="1"/>
</dbReference>
<dbReference type="Pfam" id="PF16189">
    <property type="entry name" value="Creatinase_N_2"/>
    <property type="match status" value="1"/>
</dbReference>
<feature type="compositionally biased region" description="Polar residues" evidence="6">
    <location>
        <begin position="237"/>
        <end position="250"/>
    </location>
</feature>
<feature type="compositionally biased region" description="Low complexity" evidence="6">
    <location>
        <begin position="281"/>
        <end position="310"/>
    </location>
</feature>
<dbReference type="InterPro" id="IPR000994">
    <property type="entry name" value="Pept_M24"/>
</dbReference>
<evidence type="ECO:0000256" key="3">
    <source>
        <dbReference type="ARBA" id="ARBA00022723"/>
    </source>
</evidence>
<evidence type="ECO:0000259" key="7">
    <source>
        <dbReference type="Pfam" id="PF00557"/>
    </source>
</evidence>
<dbReference type="SUPFAM" id="SSF55920">
    <property type="entry name" value="Creatinase/aminopeptidase"/>
    <property type="match status" value="1"/>
</dbReference>
<organism evidence="10 11">
    <name type="scientific">Sanghuangporus baumii</name>
    <name type="common">Phellinus baumii</name>
    <dbReference type="NCBI Taxonomy" id="108892"/>
    <lineage>
        <taxon>Eukaryota</taxon>
        <taxon>Fungi</taxon>
        <taxon>Dikarya</taxon>
        <taxon>Basidiomycota</taxon>
        <taxon>Agaricomycotina</taxon>
        <taxon>Agaricomycetes</taxon>
        <taxon>Hymenochaetales</taxon>
        <taxon>Hymenochaetaceae</taxon>
        <taxon>Sanghuangporus</taxon>
    </lineage>
</organism>
<dbReference type="Pfam" id="PF16188">
    <property type="entry name" value="Peptidase_M24_C"/>
    <property type="match status" value="1"/>
</dbReference>
<dbReference type="InterPro" id="IPR032416">
    <property type="entry name" value="Peptidase_M24_C"/>
</dbReference>
<dbReference type="PANTHER" id="PTHR43763:SF17">
    <property type="entry name" value="AMINOPEPTIDASE P, CYTOPLASMIC-RELATED"/>
    <property type="match status" value="1"/>
</dbReference>
<evidence type="ECO:0000256" key="6">
    <source>
        <dbReference type="SAM" id="MobiDB-lite"/>
    </source>
</evidence>
<sequence length="985" mass="108933">MGSCSSCRQSGTKSRAVQAELPKGNTIGVISHPESLIFFSRASEGEAVSSVQPGSAQLSQHLSQLPPPSPRSAMAPPPPPPPPPFCLPFGNKKSKRLDRSSMSEKRESWSTHHRDSYTINYSSSSSPPSNSIPRSRSAESLDLARQGSYSPTATITSKAENLTFKTDSESYKNLPSARTSSPPPQPRKLGFGFGWALRRQREKELGSKKGLLTRKNSLPPGVGSGTGPASGVGTPYANRSANTSELSLVSPSGRPVRPPLSPIPDESSLTSSPRTPPTIPPKRSNTQSSKGSGRSGASGQSGQTAVSGQSGQSGGSAGRFFQRRPTMSPTDSQSTLVGSALERKINDADEIKEKVDTTQRLLELRGLMSKENLDYYVVPSEDPHGSEYVAECDRRREFISGFTGSAGQAIISRNSAYLVTDSRYWLQAEDELDSNWDLIRAPFVDGFKDWQSFLLTRVQEGTRIGIDARMISWANASSLNSSVSRVGGKLVFPSQNFVDLVWKNKPPRSKDLIFIQSRRFSGRDAQSKLAALRQWIVDQPPSRPTYAKPGPPTEAQKHVATLVTSLSHIAWLLNLRGHDIPYNPVFHAYLFVGLENAFLFVDLTKLTDDVRNHLVALQVEPKEYNDVWSFLRRASWGQGRVLVARETSYAISLLLTHFRYTIAPSPSYVDEMKAVKNSVEIEGMRRAYLRDGASFVRWLAWLEDKLSKGYEITEYEAAHRLTEYRRKNELYEGLSYEPISATGPNAALPHYKPTKSGSPFIDRDTPYLNDSGAQYRDGTVDCTRTTHFGRPTMEQSEAYTRVLQGHIAIDSAIFPQGTSGRQLDVLARNALWKEGLNYLHGTGHGFGSFLNVHEGPHSFSDETPLVPGHVITNEPGYYADGKFGMRIESGLLVKKVKTRFGAPGQIWLGFERLTVVPIQTKMVRETMLSKDEIAWIKEHNRRCLQLLEPLICDDKRALKWLRREAERGIGQASPVPGVGLHIDWD</sequence>
<dbReference type="InterPro" id="IPR033740">
    <property type="entry name" value="Pept_M24B"/>
</dbReference>
<dbReference type="Proteomes" id="UP000757232">
    <property type="component" value="Unassembled WGS sequence"/>
</dbReference>
<evidence type="ECO:0000256" key="2">
    <source>
        <dbReference type="ARBA" id="ARBA00008766"/>
    </source>
</evidence>
<dbReference type="AlphaFoldDB" id="A0A9Q5I405"/>
<dbReference type="InterPro" id="IPR036005">
    <property type="entry name" value="Creatinase/aminopeptidase-like"/>
</dbReference>
<dbReference type="EMBL" id="LNZH02000118">
    <property type="protein sequence ID" value="OCB90772.1"/>
    <property type="molecule type" value="Genomic_DNA"/>
</dbReference>
<protein>
    <submittedName>
        <fullName evidence="10">Creatinase/aminopeptidase</fullName>
    </submittedName>
</protein>
<keyword evidence="3" id="KW-0479">Metal-binding</keyword>
<comment type="similarity">
    <text evidence="2">Belongs to the peptidase M24B family.</text>
</comment>
<feature type="region of interest" description="Disordered" evidence="6">
    <location>
        <begin position="1"/>
        <end position="27"/>
    </location>
</feature>
<evidence type="ECO:0000259" key="9">
    <source>
        <dbReference type="Pfam" id="PF16188"/>
    </source>
</evidence>
<feature type="region of interest" description="Disordered" evidence="6">
    <location>
        <begin position="43"/>
        <end position="337"/>
    </location>
</feature>
<feature type="compositionally biased region" description="Basic and acidic residues" evidence="6">
    <location>
        <begin position="97"/>
        <end position="116"/>
    </location>
</feature>
<dbReference type="GO" id="GO:0005737">
    <property type="term" value="C:cytoplasm"/>
    <property type="evidence" value="ECO:0007669"/>
    <property type="project" value="UniProtKB-ARBA"/>
</dbReference>
<feature type="compositionally biased region" description="Low complexity" evidence="6">
    <location>
        <begin position="117"/>
        <end position="135"/>
    </location>
</feature>